<comment type="caution">
    <text evidence="1">The sequence shown here is derived from an EMBL/GenBank/DDBJ whole genome shotgun (WGS) entry which is preliminary data.</text>
</comment>
<dbReference type="RefSeq" id="WP_278201408.1">
    <property type="nucleotide sequence ID" value="NZ_JAOWLT010000030.1"/>
</dbReference>
<evidence type="ECO:0000313" key="1">
    <source>
        <dbReference type="EMBL" id="MDG4977612.1"/>
    </source>
</evidence>
<organism evidence="1 2">
    <name type="scientific">Lactococcus lactis</name>
    <dbReference type="NCBI Taxonomy" id="1358"/>
    <lineage>
        <taxon>Bacteria</taxon>
        <taxon>Bacillati</taxon>
        <taxon>Bacillota</taxon>
        <taxon>Bacilli</taxon>
        <taxon>Lactobacillales</taxon>
        <taxon>Streptococcaceae</taxon>
        <taxon>Lactococcus</taxon>
    </lineage>
</organism>
<reference evidence="1" key="1">
    <citation type="submission" date="2022-10" db="EMBL/GenBank/DDBJ databases">
        <authorList>
            <person name="Turner M.S."/>
            <person name="Huang W."/>
        </authorList>
    </citation>
    <scope>NUCLEOTIDE SEQUENCE</scope>
    <source>
        <strain evidence="1">54</strain>
    </source>
</reference>
<evidence type="ECO:0000313" key="2">
    <source>
        <dbReference type="Proteomes" id="UP001152598"/>
    </source>
</evidence>
<proteinExistence type="predicted"/>
<dbReference type="Proteomes" id="UP001152598">
    <property type="component" value="Unassembled WGS sequence"/>
</dbReference>
<name>A0AAP4DV67_9LACT</name>
<sequence>MRSGKVIFYFPNFATQPKFYQILDQEYETKKTASEEVLKEVNSEAQPAVEEQPIISEAETVWNDQMLLEEVFKYGSGWTDVKYLDTK</sequence>
<gene>
    <name evidence="1" type="ORF">OGZ50_12820</name>
</gene>
<accession>A0AAP4DV67</accession>
<dbReference type="AlphaFoldDB" id="A0AAP4DV67"/>
<dbReference type="EMBL" id="JAOWLV010000016">
    <property type="protein sequence ID" value="MDG4977612.1"/>
    <property type="molecule type" value="Genomic_DNA"/>
</dbReference>
<protein>
    <submittedName>
        <fullName evidence="1">Uncharacterized protein</fullName>
    </submittedName>
</protein>
<reference evidence="1" key="2">
    <citation type="journal article" date="2023" name="Food Microbiol.">
        <title>Evaluation of the fermentation potential of lactic acid bacteria isolated from herbs, fruits and vegetables as starter cultures in nut-based milk alternatives.</title>
        <authorList>
            <person name="Huang W."/>
            <person name="Dong A."/>
            <person name="Pham H.T."/>
            <person name="Zhou C."/>
            <person name="Huo Z."/>
            <person name="Watjen A.P."/>
            <person name="Prakash S."/>
            <person name="Bang-Berthelsen C.H."/>
            <person name="Turner M.S."/>
        </authorList>
    </citation>
    <scope>NUCLEOTIDE SEQUENCE</scope>
    <source>
        <strain evidence="1">54</strain>
    </source>
</reference>